<protein>
    <recommendedName>
        <fullName evidence="1">MITD1 C-terminal phospholipase D-like domain-containing protein</fullName>
    </recommendedName>
</protein>
<name>A0A3S5AHZ0_9PLAT</name>
<organism evidence="2 3">
    <name type="scientific">Protopolystoma xenopodis</name>
    <dbReference type="NCBI Taxonomy" id="117903"/>
    <lineage>
        <taxon>Eukaryota</taxon>
        <taxon>Metazoa</taxon>
        <taxon>Spiralia</taxon>
        <taxon>Lophotrochozoa</taxon>
        <taxon>Platyhelminthes</taxon>
        <taxon>Monogenea</taxon>
        <taxon>Polyopisthocotylea</taxon>
        <taxon>Polystomatidea</taxon>
        <taxon>Polystomatidae</taxon>
        <taxon>Protopolystoma</taxon>
    </lineage>
</organism>
<reference evidence="2" key="1">
    <citation type="submission" date="2018-11" db="EMBL/GenBank/DDBJ databases">
        <authorList>
            <consortium name="Pathogen Informatics"/>
        </authorList>
    </citation>
    <scope>NUCLEOTIDE SEQUENCE</scope>
</reference>
<dbReference type="Gene3D" id="3.30.870.30">
    <property type="entry name" value="MITD, C-terminal phospholipase D-like domain"/>
    <property type="match status" value="1"/>
</dbReference>
<dbReference type="AlphaFoldDB" id="A0A3S5AHZ0"/>
<dbReference type="Pfam" id="PF16565">
    <property type="entry name" value="MIT_C"/>
    <property type="match status" value="1"/>
</dbReference>
<keyword evidence="3" id="KW-1185">Reference proteome</keyword>
<sequence>FLDDGSVRSVWVEDPFIRSSYQIENFSHFCEVLLSSSSLVRNIYLTTGCDQNNRCDQLEKLNNIKNDLAARDVILTLDFSSTLHDREIRFDNGWIVKIGRGLDFIRRSDHKFHGLGVHDYNFRQCLETTIDIFHRSSLVRK</sequence>
<proteinExistence type="predicted"/>
<accession>A0A3S5AHZ0</accession>
<dbReference type="Proteomes" id="UP000784294">
    <property type="component" value="Unassembled WGS sequence"/>
</dbReference>
<gene>
    <name evidence="2" type="ORF">PXEA_LOCUS23151</name>
</gene>
<comment type="caution">
    <text evidence="2">The sequence shown here is derived from an EMBL/GenBank/DDBJ whole genome shotgun (WGS) entry which is preliminary data.</text>
</comment>
<dbReference type="EMBL" id="CAAALY010105505">
    <property type="protein sequence ID" value="VEL29711.1"/>
    <property type="molecule type" value="Genomic_DNA"/>
</dbReference>
<dbReference type="InterPro" id="IPR032341">
    <property type="entry name" value="MITD1_C"/>
</dbReference>
<dbReference type="InterPro" id="IPR038113">
    <property type="entry name" value="MITD1_C_sf"/>
</dbReference>
<dbReference type="OrthoDB" id="19553at2759"/>
<evidence type="ECO:0000259" key="1">
    <source>
        <dbReference type="Pfam" id="PF16565"/>
    </source>
</evidence>
<evidence type="ECO:0000313" key="3">
    <source>
        <dbReference type="Proteomes" id="UP000784294"/>
    </source>
</evidence>
<feature type="non-terminal residue" evidence="2">
    <location>
        <position position="1"/>
    </location>
</feature>
<feature type="domain" description="MITD1 C-terminal phospholipase D-like" evidence="1">
    <location>
        <begin position="4"/>
        <end position="134"/>
    </location>
</feature>
<evidence type="ECO:0000313" key="2">
    <source>
        <dbReference type="EMBL" id="VEL29711.1"/>
    </source>
</evidence>